<accession>A0A0D8FTD9</accession>
<dbReference type="GO" id="GO:0008168">
    <property type="term" value="F:methyltransferase activity"/>
    <property type="evidence" value="ECO:0007669"/>
    <property type="project" value="UniProtKB-KW"/>
</dbReference>
<dbReference type="InterPro" id="IPR029063">
    <property type="entry name" value="SAM-dependent_MTases_sf"/>
</dbReference>
<proteinExistence type="predicted"/>
<dbReference type="CDD" id="cd02440">
    <property type="entry name" value="AdoMet_MTases"/>
    <property type="match status" value="1"/>
</dbReference>
<dbReference type="Proteomes" id="UP000032336">
    <property type="component" value="Unassembled WGS sequence"/>
</dbReference>
<dbReference type="OrthoDB" id="9786503at2"/>
<feature type="domain" description="Tellurite resistance methyltransferase TehB-like" evidence="1">
    <location>
        <begin position="25"/>
        <end position="136"/>
    </location>
</feature>
<keyword evidence="2" id="KW-0808">Transferase</keyword>
<protein>
    <submittedName>
        <fullName evidence="2">Putative S-adenosyl-L-methionine-dependent methyltransferase TehB</fullName>
        <ecNumber evidence="2">2.1.1.-</ecNumber>
    </submittedName>
</protein>
<keyword evidence="3" id="KW-1185">Reference proteome</keyword>
<dbReference type="Gene3D" id="3.40.50.150">
    <property type="entry name" value="Vaccinia Virus protein VP39"/>
    <property type="match status" value="1"/>
</dbReference>
<evidence type="ECO:0000313" key="2">
    <source>
        <dbReference type="EMBL" id="KJE76548.1"/>
    </source>
</evidence>
<dbReference type="RefSeq" id="WP_052566030.1">
    <property type="nucleotide sequence ID" value="NZ_JQKF01000096.1"/>
</dbReference>
<evidence type="ECO:0000259" key="1">
    <source>
        <dbReference type="Pfam" id="PF03848"/>
    </source>
</evidence>
<dbReference type="eggNOG" id="COG0500">
    <property type="taxonomic scope" value="Bacteria"/>
</dbReference>
<comment type="caution">
    <text evidence="2">The sequence shown here is derived from an EMBL/GenBank/DDBJ whole genome shotgun (WGS) entry which is preliminary data.</text>
</comment>
<dbReference type="GeneID" id="78372795"/>
<keyword evidence="2" id="KW-0489">Methyltransferase</keyword>
<gene>
    <name evidence="2" type="primary">tehB</name>
    <name evidence="2" type="ORF">FEAC_16250</name>
</gene>
<dbReference type="SUPFAM" id="SSF53335">
    <property type="entry name" value="S-adenosyl-L-methionine-dependent methyltransferases"/>
    <property type="match status" value="1"/>
</dbReference>
<dbReference type="EMBL" id="JXUW01000014">
    <property type="protein sequence ID" value="KJE76548.1"/>
    <property type="molecule type" value="Genomic_DNA"/>
</dbReference>
<organism evidence="2 3">
    <name type="scientific">Ferrimicrobium acidiphilum DSM 19497</name>
    <dbReference type="NCBI Taxonomy" id="1121877"/>
    <lineage>
        <taxon>Bacteria</taxon>
        <taxon>Bacillati</taxon>
        <taxon>Actinomycetota</taxon>
        <taxon>Acidimicrobiia</taxon>
        <taxon>Acidimicrobiales</taxon>
        <taxon>Acidimicrobiaceae</taxon>
        <taxon>Ferrimicrobium</taxon>
    </lineage>
</organism>
<sequence>MSGATAWNQRYRESDRLWIPDADPSLKDAVAHIAPTDALDLGCGEGRNSLFLARAGFQVTAVDFADVALDRLQAVAGNEGLTIETICEDMFTYLTTAQSFHFVVLANIHPERRERLNLYERLHHIVAPGGWLYIIGHHVDSFGIAGPPNKDLLIDEEEIRAAFNGFLVHTLTKVSDVSDHGHAAPSLVAVLERPIELPT</sequence>
<dbReference type="AlphaFoldDB" id="A0A0D8FTD9"/>
<dbReference type="EC" id="2.1.1.-" evidence="2"/>
<dbReference type="STRING" id="1121877.FEAC_16250"/>
<dbReference type="InterPro" id="IPR015985">
    <property type="entry name" value="TehB-like_dom"/>
</dbReference>
<dbReference type="Pfam" id="PF03848">
    <property type="entry name" value="TehB"/>
    <property type="match status" value="1"/>
</dbReference>
<reference evidence="2 3" key="1">
    <citation type="submission" date="2015-01" db="EMBL/GenBank/DDBJ databases">
        <title>Draft genome of the acidophilic iron oxidizer Ferrimicrobium acidiphilum strain T23.</title>
        <authorList>
            <person name="Poehlein A."/>
            <person name="Eisen S."/>
            <person name="Schloemann M."/>
            <person name="Johnson B.D."/>
            <person name="Daniel R."/>
            <person name="Muehling M."/>
        </authorList>
    </citation>
    <scope>NUCLEOTIDE SEQUENCE [LARGE SCALE GENOMIC DNA]</scope>
    <source>
        <strain evidence="2 3">T23</strain>
    </source>
</reference>
<name>A0A0D8FTD9_9ACTN</name>
<evidence type="ECO:0000313" key="3">
    <source>
        <dbReference type="Proteomes" id="UP000032336"/>
    </source>
</evidence>
<dbReference type="GO" id="GO:0032259">
    <property type="term" value="P:methylation"/>
    <property type="evidence" value="ECO:0007669"/>
    <property type="project" value="UniProtKB-KW"/>
</dbReference>